<proteinExistence type="predicted"/>
<dbReference type="SUPFAM" id="SSF56219">
    <property type="entry name" value="DNase I-like"/>
    <property type="match status" value="1"/>
</dbReference>
<accession>A0A8T0B7X2</accession>
<dbReference type="InterPro" id="IPR036691">
    <property type="entry name" value="Endo/exonu/phosph_ase_sf"/>
</dbReference>
<protein>
    <recommendedName>
        <fullName evidence="3">Endonuclease/exonuclease/phosphatase domain-containing protein</fullName>
    </recommendedName>
</protein>
<evidence type="ECO:0008006" key="3">
    <source>
        <dbReference type="Google" id="ProtNLM"/>
    </source>
</evidence>
<dbReference type="PANTHER" id="PTHR47510:SF3">
    <property type="entry name" value="ENDO_EXONUCLEASE_PHOSPHATASE DOMAIN-CONTAINING PROTEIN"/>
    <property type="match status" value="1"/>
</dbReference>
<dbReference type="Proteomes" id="UP000606274">
    <property type="component" value="Unassembled WGS sequence"/>
</dbReference>
<sequence>MDELLLRISSHKRIKECNVMIFTETWLNNNIPSSAIELGGRSVYRADRTAEDSGKRRGGGLCIYVNNSWCTDSTVTESHCSVHLEYLMIKCRPFYLPREFSAIVVTAVYIPPDANAKLAMEELHAAISKQQSAHPEGAIIVAGDFNHSNLKSVLPKFHRNVSCSTRGDKTLDQVYTNIPGAYTAIPPHLGQSDHLSLFMLPKYTPLIKRVKPAVRTVKVWPEGAISSLQQQFQDTDWNMFASQATLDSHTDMDSYTSSVLDHINTCID</sequence>
<dbReference type="Gene3D" id="3.60.10.10">
    <property type="entry name" value="Endonuclease/exonuclease/phosphatase"/>
    <property type="match status" value="1"/>
</dbReference>
<dbReference type="AlphaFoldDB" id="A0A8T0B7X2"/>
<keyword evidence="2" id="KW-1185">Reference proteome</keyword>
<organism evidence="1 2">
    <name type="scientific">Silurus meridionalis</name>
    <name type="common">Southern catfish</name>
    <name type="synonym">Silurus soldatovi meridionalis</name>
    <dbReference type="NCBI Taxonomy" id="175797"/>
    <lineage>
        <taxon>Eukaryota</taxon>
        <taxon>Metazoa</taxon>
        <taxon>Chordata</taxon>
        <taxon>Craniata</taxon>
        <taxon>Vertebrata</taxon>
        <taxon>Euteleostomi</taxon>
        <taxon>Actinopterygii</taxon>
        <taxon>Neopterygii</taxon>
        <taxon>Teleostei</taxon>
        <taxon>Ostariophysi</taxon>
        <taxon>Siluriformes</taxon>
        <taxon>Siluridae</taxon>
        <taxon>Silurus</taxon>
    </lineage>
</organism>
<dbReference type="EMBL" id="JABFDY010000010">
    <property type="protein sequence ID" value="KAF7702560.1"/>
    <property type="molecule type" value="Genomic_DNA"/>
</dbReference>
<name>A0A8T0B7X2_SILME</name>
<gene>
    <name evidence="1" type="ORF">HF521_001843</name>
</gene>
<evidence type="ECO:0000313" key="2">
    <source>
        <dbReference type="Proteomes" id="UP000606274"/>
    </source>
</evidence>
<reference evidence="1" key="1">
    <citation type="submission" date="2020-08" db="EMBL/GenBank/DDBJ databases">
        <title>Chromosome-level assembly of Southern catfish (Silurus meridionalis) provides insights into visual adaptation to the nocturnal and benthic lifestyles.</title>
        <authorList>
            <person name="Zhang Y."/>
            <person name="Wang D."/>
            <person name="Peng Z."/>
        </authorList>
    </citation>
    <scope>NUCLEOTIDE SEQUENCE</scope>
    <source>
        <strain evidence="1">SWU-2019-XX</strain>
        <tissue evidence="1">Muscle</tissue>
    </source>
</reference>
<evidence type="ECO:0000313" key="1">
    <source>
        <dbReference type="EMBL" id="KAF7702560.1"/>
    </source>
</evidence>
<feature type="non-terminal residue" evidence="1">
    <location>
        <position position="268"/>
    </location>
</feature>
<comment type="caution">
    <text evidence="1">The sequence shown here is derived from an EMBL/GenBank/DDBJ whole genome shotgun (WGS) entry which is preliminary data.</text>
</comment>
<dbReference type="PANTHER" id="PTHR47510">
    <property type="entry name" value="REVERSE TRANSCRIPTASE DOMAIN-CONTAINING PROTEIN"/>
    <property type="match status" value="1"/>
</dbReference>